<dbReference type="RefSeq" id="XP_040779680.1">
    <property type="nucleotide sequence ID" value="XM_040923051.1"/>
</dbReference>
<reference evidence="1" key="1">
    <citation type="journal article" date="2020" name="Phytopathology">
        <title>Genome sequence of the chestnut blight fungus Cryphonectria parasitica EP155: A fundamental resource for an archetypical invasive plant pathogen.</title>
        <authorList>
            <person name="Crouch J.A."/>
            <person name="Dawe A."/>
            <person name="Aerts A."/>
            <person name="Barry K."/>
            <person name="Churchill A.C.L."/>
            <person name="Grimwood J."/>
            <person name="Hillman B."/>
            <person name="Milgroom M.G."/>
            <person name="Pangilinan J."/>
            <person name="Smith M."/>
            <person name="Salamov A."/>
            <person name="Schmutz J."/>
            <person name="Yadav J."/>
            <person name="Grigoriev I.V."/>
            <person name="Nuss D."/>
        </authorList>
    </citation>
    <scope>NUCLEOTIDE SEQUENCE</scope>
    <source>
        <strain evidence="1">EP155</strain>
    </source>
</reference>
<gene>
    <name evidence="1" type="ORF">M406DRAFT_354984</name>
</gene>
<dbReference type="EMBL" id="MU032345">
    <property type="protein sequence ID" value="KAF3768719.1"/>
    <property type="molecule type" value="Genomic_DNA"/>
</dbReference>
<comment type="caution">
    <text evidence="1">The sequence shown here is derived from an EMBL/GenBank/DDBJ whole genome shotgun (WGS) entry which is preliminary data.</text>
</comment>
<name>A0A9P4Y970_CRYP1</name>
<proteinExistence type="predicted"/>
<evidence type="ECO:0000313" key="1">
    <source>
        <dbReference type="EMBL" id="KAF3768719.1"/>
    </source>
</evidence>
<sequence length="64" mass="7287">MQHLFCPVRATMQSQVARASPASCGQTIRDSAETCTTYMFHLPSRVHHRLTFPFFLFPCMPPDS</sequence>
<evidence type="ECO:0000313" key="2">
    <source>
        <dbReference type="Proteomes" id="UP000803844"/>
    </source>
</evidence>
<dbReference type="GeneID" id="63840180"/>
<dbReference type="AlphaFoldDB" id="A0A9P4Y970"/>
<organism evidence="1 2">
    <name type="scientific">Cryphonectria parasitica (strain ATCC 38755 / EP155)</name>
    <dbReference type="NCBI Taxonomy" id="660469"/>
    <lineage>
        <taxon>Eukaryota</taxon>
        <taxon>Fungi</taxon>
        <taxon>Dikarya</taxon>
        <taxon>Ascomycota</taxon>
        <taxon>Pezizomycotina</taxon>
        <taxon>Sordariomycetes</taxon>
        <taxon>Sordariomycetidae</taxon>
        <taxon>Diaporthales</taxon>
        <taxon>Cryphonectriaceae</taxon>
        <taxon>Cryphonectria-Endothia species complex</taxon>
        <taxon>Cryphonectria</taxon>
    </lineage>
</organism>
<accession>A0A9P4Y970</accession>
<keyword evidence="2" id="KW-1185">Reference proteome</keyword>
<dbReference type="Proteomes" id="UP000803844">
    <property type="component" value="Unassembled WGS sequence"/>
</dbReference>
<protein>
    <submittedName>
        <fullName evidence="1">Uncharacterized protein</fullName>
    </submittedName>
</protein>